<evidence type="ECO:0000313" key="2">
    <source>
        <dbReference type="EMBL" id="AUG46786.1"/>
    </source>
</evidence>
<keyword evidence="3" id="KW-1185">Reference proteome</keyword>
<keyword evidence="1" id="KW-0812">Transmembrane</keyword>
<evidence type="ECO:0000313" key="3">
    <source>
        <dbReference type="Proteomes" id="UP000242917"/>
    </source>
</evidence>
<dbReference type="AlphaFoldDB" id="A0A2H4ZWC5"/>
<dbReference type="KEGG" id="hta:BVU17_04350"/>
<proteinExistence type="predicted"/>
<organism evidence="2 3">
    <name type="scientific">Haloarcula taiwanensis</name>
    <dbReference type="NCBI Taxonomy" id="1932004"/>
    <lineage>
        <taxon>Archaea</taxon>
        <taxon>Methanobacteriati</taxon>
        <taxon>Methanobacteriota</taxon>
        <taxon>Stenosarchaea group</taxon>
        <taxon>Halobacteria</taxon>
        <taxon>Halobacteriales</taxon>
        <taxon>Haloarculaceae</taxon>
        <taxon>Haloarcula</taxon>
    </lineage>
</organism>
<reference evidence="2 3" key="1">
    <citation type="submission" date="2017-01" db="EMBL/GenBank/DDBJ databases">
        <title>A Red Light-Sensitive Sensory Rhodopsin I From Haloarcula taiwanensis, A New Haloarchaeon Isolated From Taiwan.</title>
        <authorList>
            <person name="Yang C.-S."/>
            <person name="Han Y.-A."/>
            <person name="Chen P.-C."/>
            <person name="Ng W.V."/>
            <person name="Chen T.-W."/>
        </authorList>
    </citation>
    <scope>NUCLEOTIDE SEQUENCE [LARGE SCALE GENOMIC DNA]</scope>
    <source>
        <strain evidence="2 3">Taiwanensis</strain>
    </source>
</reference>
<gene>
    <name evidence="2" type="ORF">BVU17_04350</name>
</gene>
<dbReference type="Proteomes" id="UP000242917">
    <property type="component" value="Chromosome I"/>
</dbReference>
<feature type="transmembrane region" description="Helical" evidence="1">
    <location>
        <begin position="50"/>
        <end position="69"/>
    </location>
</feature>
<keyword evidence="1" id="KW-1133">Transmembrane helix</keyword>
<name>A0A2H4ZWC5_9EURY</name>
<evidence type="ECO:0000256" key="1">
    <source>
        <dbReference type="SAM" id="Phobius"/>
    </source>
</evidence>
<accession>A0A2H4ZWC5</accession>
<keyword evidence="1" id="KW-0472">Membrane</keyword>
<protein>
    <submittedName>
        <fullName evidence="2">Uncharacterized protein</fullName>
    </submittedName>
</protein>
<sequence length="94" mass="9880">MLDNHGEAGLYAVAVLALALRKPWSRWVGVVAFGGIAVVQLLPLVTGATFAMPLAGVLLATGCALYLLLAGEAFETADDARALTEDTNPHEFVR</sequence>
<feature type="transmembrane region" description="Helical" evidence="1">
    <location>
        <begin position="27"/>
        <end position="44"/>
    </location>
</feature>
<dbReference type="EMBL" id="CP019154">
    <property type="protein sequence ID" value="AUG46786.1"/>
    <property type="molecule type" value="Genomic_DNA"/>
</dbReference>